<dbReference type="InterPro" id="IPR025140">
    <property type="entry name" value="Holin_2-3"/>
</dbReference>
<gene>
    <name evidence="1" type="ordered locus">DP1598</name>
</gene>
<dbReference type="OrthoDB" id="8688566at2"/>
<proteinExistence type="predicted"/>
<dbReference type="AlphaFoldDB" id="Q6AMU7"/>
<dbReference type="Pfam" id="PF13272">
    <property type="entry name" value="Holin_2-3"/>
    <property type="match status" value="1"/>
</dbReference>
<accession>Q6AMU7</accession>
<sequence>MRDERLQKMVLISLVCLLLVALVAPYQLPLVGYKLGLVCLGACTFFWLDRIAFPYSRPGSYLLKPWQEVGDFIEGQADYKIAYGYEMVFALVCCRRAFMMSIGGSLGLALGL</sequence>
<dbReference type="Proteomes" id="UP000000602">
    <property type="component" value="Chromosome"/>
</dbReference>
<protein>
    <submittedName>
        <fullName evidence="1">Uncharacterized protein</fullName>
    </submittedName>
</protein>
<evidence type="ECO:0000313" key="2">
    <source>
        <dbReference type="Proteomes" id="UP000000602"/>
    </source>
</evidence>
<reference evidence="2" key="1">
    <citation type="journal article" date="2004" name="Environ. Microbiol.">
        <title>The genome of Desulfotalea psychrophila, a sulfate-reducing bacterium from permanently cold Arctic sediments.</title>
        <authorList>
            <person name="Rabus R."/>
            <person name="Ruepp A."/>
            <person name="Frickey T."/>
            <person name="Rattei T."/>
            <person name="Fartmann B."/>
            <person name="Stark M."/>
            <person name="Bauer M."/>
            <person name="Zibat A."/>
            <person name="Lombardot T."/>
            <person name="Becker I."/>
            <person name="Amann J."/>
            <person name="Gellner K."/>
            <person name="Teeling H."/>
            <person name="Leuschner W.D."/>
            <person name="Gloeckner F.-O."/>
            <person name="Lupas A.N."/>
            <person name="Amann R."/>
            <person name="Klenk H.-P."/>
        </authorList>
    </citation>
    <scope>NUCLEOTIDE SEQUENCE [LARGE SCALE GENOMIC DNA]</scope>
    <source>
        <strain evidence="2">DSM 12343 / LSv54</strain>
    </source>
</reference>
<dbReference type="EMBL" id="CR522870">
    <property type="protein sequence ID" value="CAG36327.1"/>
    <property type="molecule type" value="Genomic_DNA"/>
</dbReference>
<dbReference type="eggNOG" id="ENOG5032ZT8">
    <property type="taxonomic scope" value="Bacteria"/>
</dbReference>
<dbReference type="HOGENOM" id="CLU_133700_0_0_7"/>
<evidence type="ECO:0000313" key="1">
    <source>
        <dbReference type="EMBL" id="CAG36327.1"/>
    </source>
</evidence>
<organism evidence="1 2">
    <name type="scientific">Desulfotalea psychrophila (strain LSv54 / DSM 12343)</name>
    <dbReference type="NCBI Taxonomy" id="177439"/>
    <lineage>
        <taxon>Bacteria</taxon>
        <taxon>Pseudomonadati</taxon>
        <taxon>Thermodesulfobacteriota</taxon>
        <taxon>Desulfobulbia</taxon>
        <taxon>Desulfobulbales</taxon>
        <taxon>Desulfocapsaceae</taxon>
        <taxon>Desulfotalea</taxon>
    </lineage>
</organism>
<dbReference type="STRING" id="177439.DP1598"/>
<name>Q6AMU7_DESPS</name>
<dbReference type="RefSeq" id="WP_011188839.1">
    <property type="nucleotide sequence ID" value="NC_006138.1"/>
</dbReference>
<dbReference type="KEGG" id="dps:DP1598"/>
<keyword evidence="2" id="KW-1185">Reference proteome</keyword>